<comment type="caution">
    <text evidence="1">The sequence shown here is derived from an EMBL/GenBank/DDBJ whole genome shotgun (WGS) entry which is preliminary data.</text>
</comment>
<organism evidence="1 2">
    <name type="scientific">Saguinus oedipus</name>
    <name type="common">Cotton-top tamarin</name>
    <name type="synonym">Oedipomidas oedipus</name>
    <dbReference type="NCBI Taxonomy" id="9490"/>
    <lineage>
        <taxon>Eukaryota</taxon>
        <taxon>Metazoa</taxon>
        <taxon>Chordata</taxon>
        <taxon>Craniata</taxon>
        <taxon>Vertebrata</taxon>
        <taxon>Euteleostomi</taxon>
        <taxon>Mammalia</taxon>
        <taxon>Eutheria</taxon>
        <taxon>Euarchontoglires</taxon>
        <taxon>Primates</taxon>
        <taxon>Haplorrhini</taxon>
        <taxon>Platyrrhini</taxon>
        <taxon>Cebidae</taxon>
        <taxon>Callitrichinae</taxon>
        <taxon>Saguinus</taxon>
    </lineage>
</organism>
<reference evidence="1 2" key="1">
    <citation type="submission" date="2023-05" db="EMBL/GenBank/DDBJ databases">
        <title>B98-5 Cell Line De Novo Hybrid Assembly: An Optical Mapping Approach.</title>
        <authorList>
            <person name="Kananen K."/>
            <person name="Auerbach J.A."/>
            <person name="Kautto E."/>
            <person name="Blachly J.S."/>
        </authorList>
    </citation>
    <scope>NUCLEOTIDE SEQUENCE [LARGE SCALE GENOMIC DNA]</scope>
    <source>
        <strain evidence="1">B95-8</strain>
        <tissue evidence="1">Cell line</tissue>
    </source>
</reference>
<feature type="non-terminal residue" evidence="1">
    <location>
        <position position="59"/>
    </location>
</feature>
<evidence type="ECO:0000313" key="1">
    <source>
        <dbReference type="EMBL" id="KAK2099850.1"/>
    </source>
</evidence>
<accession>A0ABQ9USU0</accession>
<protein>
    <submittedName>
        <fullName evidence="1">Uncharacterized protein</fullName>
    </submittedName>
</protein>
<name>A0ABQ9USU0_SAGOE</name>
<sequence length="59" mass="6610">MPESGPSSPTWCSSDTPEKRLQRERWWLLSCLASQAAQETVAGSVGWDARVRITCAFRI</sequence>
<evidence type="ECO:0000313" key="2">
    <source>
        <dbReference type="Proteomes" id="UP001266305"/>
    </source>
</evidence>
<proteinExistence type="predicted"/>
<keyword evidence="2" id="KW-1185">Reference proteome</keyword>
<gene>
    <name evidence="1" type="ORF">P7K49_021198</name>
</gene>
<dbReference type="EMBL" id="JASSZA010000010">
    <property type="protein sequence ID" value="KAK2099850.1"/>
    <property type="molecule type" value="Genomic_DNA"/>
</dbReference>
<dbReference type="Proteomes" id="UP001266305">
    <property type="component" value="Unassembled WGS sequence"/>
</dbReference>